<protein>
    <submittedName>
        <fullName evidence="2">Uncharacterized protein</fullName>
    </submittedName>
</protein>
<name>A0A1Y2G886_9FUNG</name>
<dbReference type="Proteomes" id="UP000193648">
    <property type="component" value="Unassembled WGS sequence"/>
</dbReference>
<dbReference type="AlphaFoldDB" id="A0A1Y2G886"/>
<dbReference type="EMBL" id="MCFF01000068">
    <property type="protein sequence ID" value="ORY99521.1"/>
    <property type="molecule type" value="Genomic_DNA"/>
</dbReference>
<organism evidence="2 3">
    <name type="scientific">Lobosporangium transversale</name>
    <dbReference type="NCBI Taxonomy" id="64571"/>
    <lineage>
        <taxon>Eukaryota</taxon>
        <taxon>Fungi</taxon>
        <taxon>Fungi incertae sedis</taxon>
        <taxon>Mucoromycota</taxon>
        <taxon>Mortierellomycotina</taxon>
        <taxon>Mortierellomycetes</taxon>
        <taxon>Mortierellales</taxon>
        <taxon>Mortierellaceae</taxon>
        <taxon>Lobosporangium</taxon>
    </lineage>
</organism>
<feature type="region of interest" description="Disordered" evidence="1">
    <location>
        <begin position="41"/>
        <end position="61"/>
    </location>
</feature>
<dbReference type="RefSeq" id="XP_021875847.1">
    <property type="nucleotide sequence ID" value="XM_022029252.1"/>
</dbReference>
<dbReference type="GeneID" id="33571095"/>
<comment type="caution">
    <text evidence="2">The sequence shown here is derived from an EMBL/GenBank/DDBJ whole genome shotgun (WGS) entry which is preliminary data.</text>
</comment>
<gene>
    <name evidence="2" type="ORF">BCR41DRAFT_401794</name>
</gene>
<sequence length="391" mass="43377">MIYFGEGLTAPALEAQISPSTPSVHRSPLTFVLMPIHTSAAESEHDSMPTGAAGRSTAQRRQNWRLSERQMDLLSTSARGMYEESPWAIKSCVRGSLENVQHNRFTNQGLRSQNMSNLINLTDAPQPPLHEHAKKTSMSNYYMEAYHHQADTTSTWIKPHIQDRKRHVPLPTNLCEALRTNCVDQLLVFDTTSTLLSDSMGLNTSVSRRYSLNSSMDCLTTRNQTNNAKEDNIAYKYLKLGSSQTSCNSFRSTPHVGAFEKKSSVRSSLSSLSPLPFSSLERSSSSTEPHLVLSVNTSQPLPSLETSPHVSKEEIALSAIPEPAFKRVSLPHSLSRKKINNRHSQPDATSTSIGSLSSSFVIAPNALFEVHMADIKQYVEEDLEGMTHLSY</sequence>
<evidence type="ECO:0000313" key="2">
    <source>
        <dbReference type="EMBL" id="ORY99521.1"/>
    </source>
</evidence>
<reference evidence="2 3" key="1">
    <citation type="submission" date="2016-07" db="EMBL/GenBank/DDBJ databases">
        <title>Pervasive Adenine N6-methylation of Active Genes in Fungi.</title>
        <authorList>
            <consortium name="DOE Joint Genome Institute"/>
            <person name="Mondo S.J."/>
            <person name="Dannebaum R.O."/>
            <person name="Kuo R.C."/>
            <person name="Labutti K."/>
            <person name="Haridas S."/>
            <person name="Kuo A."/>
            <person name="Salamov A."/>
            <person name="Ahrendt S.R."/>
            <person name="Lipzen A."/>
            <person name="Sullivan W."/>
            <person name="Andreopoulos W.B."/>
            <person name="Clum A."/>
            <person name="Lindquist E."/>
            <person name="Daum C."/>
            <person name="Ramamoorthy G.K."/>
            <person name="Gryganskyi A."/>
            <person name="Culley D."/>
            <person name="Magnuson J.K."/>
            <person name="James T.Y."/>
            <person name="O'Malley M.A."/>
            <person name="Stajich J.E."/>
            <person name="Spatafora J.W."/>
            <person name="Visel A."/>
            <person name="Grigoriev I.V."/>
        </authorList>
    </citation>
    <scope>NUCLEOTIDE SEQUENCE [LARGE SCALE GENOMIC DNA]</scope>
    <source>
        <strain evidence="2 3">NRRL 3116</strain>
    </source>
</reference>
<evidence type="ECO:0000313" key="3">
    <source>
        <dbReference type="Proteomes" id="UP000193648"/>
    </source>
</evidence>
<evidence type="ECO:0000256" key="1">
    <source>
        <dbReference type="SAM" id="MobiDB-lite"/>
    </source>
</evidence>
<keyword evidence="3" id="KW-1185">Reference proteome</keyword>
<proteinExistence type="predicted"/>
<dbReference type="InParanoid" id="A0A1Y2G886"/>
<accession>A0A1Y2G886</accession>